<dbReference type="Gene3D" id="1.25.40.420">
    <property type="match status" value="1"/>
</dbReference>
<keyword evidence="4" id="KW-1185">Reference proteome</keyword>
<reference evidence="3 4" key="1">
    <citation type="submission" date="2024-04" db="EMBL/GenBank/DDBJ databases">
        <title>Tritrichomonas musculus Genome.</title>
        <authorList>
            <person name="Alves-Ferreira E."/>
            <person name="Grigg M."/>
            <person name="Lorenzi H."/>
            <person name="Galac M."/>
        </authorList>
    </citation>
    <scope>NUCLEOTIDE SEQUENCE [LARGE SCALE GENOMIC DNA]</scope>
    <source>
        <strain evidence="3 4">EAF2021</strain>
    </source>
</reference>
<dbReference type="InterPro" id="IPR000421">
    <property type="entry name" value="FA58C"/>
</dbReference>
<proteinExistence type="predicted"/>
<dbReference type="InterPro" id="IPR011705">
    <property type="entry name" value="BACK"/>
</dbReference>
<feature type="domain" description="F5/8 type C" evidence="1">
    <location>
        <begin position="316"/>
        <end position="419"/>
    </location>
</feature>
<dbReference type="EMBL" id="JAPFFF010000005">
    <property type="protein sequence ID" value="KAK8889428.1"/>
    <property type="molecule type" value="Genomic_DNA"/>
</dbReference>
<evidence type="ECO:0000259" key="1">
    <source>
        <dbReference type="Pfam" id="PF00754"/>
    </source>
</evidence>
<name>A0ABR2KF14_9EUKA</name>
<dbReference type="Pfam" id="PF00754">
    <property type="entry name" value="F5_F8_type_C"/>
    <property type="match status" value="1"/>
</dbReference>
<sequence>MNINISSQGLELINQEFLPDNFTFIIGNRSYHCNKIQADFLSPIVSKIHKVDPLIDSFKIETKDPDGDFQTFIDFLKKGEMKIIPQKFSFYIQVSGLLGNSEIINSLMNLITYEFNKEEFQLTNIIEKLILFDQLNIPEKNSFFDYVASHFSDICQHIYNKKLSYETLASIISSSSLQLENESQLVTFILNIVNQEKDEKYLSLIEYVDFEYINYNDLLSLQLILEKYQISLKVIVDKLFQKIISKPTTFSNILNFEYSPDRKNKLNGIINYLNHESNGICSKNGTINVTCSSTQVSSYSFSAQDCRHLCNYNDLSDRSMWSPNNEENCFIQFDFIKNKVNLSSYTFQTPVKPTKDYPKSWKIECSNDSINWKVVDQKIDQVCMNNENACVNFRCNVNNNEFFRYIRIVSLSPCWNGDSRYYFDLSAVEFFGFLRIEKESKLSE</sequence>
<dbReference type="Pfam" id="PF07707">
    <property type="entry name" value="BACK"/>
    <property type="match status" value="1"/>
</dbReference>
<protein>
    <recommendedName>
        <fullName evidence="5">F5/8 type C domain-containing protein</fullName>
    </recommendedName>
</protein>
<comment type="caution">
    <text evidence="3">The sequence shown here is derived from an EMBL/GenBank/DDBJ whole genome shotgun (WGS) entry which is preliminary data.</text>
</comment>
<dbReference type="SUPFAM" id="SSF49785">
    <property type="entry name" value="Galactose-binding domain-like"/>
    <property type="match status" value="1"/>
</dbReference>
<accession>A0ABR2KF14</accession>
<evidence type="ECO:0000259" key="2">
    <source>
        <dbReference type="Pfam" id="PF07707"/>
    </source>
</evidence>
<dbReference type="Proteomes" id="UP001470230">
    <property type="component" value="Unassembled WGS sequence"/>
</dbReference>
<evidence type="ECO:0000313" key="3">
    <source>
        <dbReference type="EMBL" id="KAK8889428.1"/>
    </source>
</evidence>
<evidence type="ECO:0000313" key="4">
    <source>
        <dbReference type="Proteomes" id="UP001470230"/>
    </source>
</evidence>
<dbReference type="InterPro" id="IPR008979">
    <property type="entry name" value="Galactose-bd-like_sf"/>
</dbReference>
<organism evidence="3 4">
    <name type="scientific">Tritrichomonas musculus</name>
    <dbReference type="NCBI Taxonomy" id="1915356"/>
    <lineage>
        <taxon>Eukaryota</taxon>
        <taxon>Metamonada</taxon>
        <taxon>Parabasalia</taxon>
        <taxon>Tritrichomonadida</taxon>
        <taxon>Tritrichomonadidae</taxon>
        <taxon>Tritrichomonas</taxon>
    </lineage>
</organism>
<dbReference type="Gene3D" id="2.60.120.260">
    <property type="entry name" value="Galactose-binding domain-like"/>
    <property type="match status" value="1"/>
</dbReference>
<feature type="domain" description="BACK" evidence="2">
    <location>
        <begin position="142"/>
        <end position="220"/>
    </location>
</feature>
<evidence type="ECO:0008006" key="5">
    <source>
        <dbReference type="Google" id="ProtNLM"/>
    </source>
</evidence>
<gene>
    <name evidence="3" type="ORF">M9Y10_034175</name>
</gene>